<keyword evidence="2" id="KW-0812">Transmembrane</keyword>
<accession>A0A8B6CJQ2</accession>
<dbReference type="Proteomes" id="UP000596742">
    <property type="component" value="Unassembled WGS sequence"/>
</dbReference>
<keyword evidence="3" id="KW-0732">Signal</keyword>
<keyword evidence="5" id="KW-1185">Reference proteome</keyword>
<protein>
    <recommendedName>
        <fullName evidence="6">CUB domain-containing protein</fullName>
    </recommendedName>
</protein>
<feature type="compositionally biased region" description="Low complexity" evidence="1">
    <location>
        <begin position="297"/>
        <end position="308"/>
    </location>
</feature>
<evidence type="ECO:0000256" key="3">
    <source>
        <dbReference type="SAM" id="SignalP"/>
    </source>
</evidence>
<feature type="transmembrane region" description="Helical" evidence="2">
    <location>
        <begin position="213"/>
        <end position="237"/>
    </location>
</feature>
<keyword evidence="2" id="KW-1133">Transmembrane helix</keyword>
<evidence type="ECO:0000256" key="2">
    <source>
        <dbReference type="SAM" id="Phobius"/>
    </source>
</evidence>
<feature type="compositionally biased region" description="Polar residues" evidence="1">
    <location>
        <begin position="495"/>
        <end position="510"/>
    </location>
</feature>
<feature type="compositionally biased region" description="Basic and acidic residues" evidence="1">
    <location>
        <begin position="326"/>
        <end position="335"/>
    </location>
</feature>
<feature type="compositionally biased region" description="Basic residues" evidence="1">
    <location>
        <begin position="652"/>
        <end position="662"/>
    </location>
</feature>
<gene>
    <name evidence="4" type="ORF">MGAL_10B020199</name>
</gene>
<evidence type="ECO:0000313" key="4">
    <source>
        <dbReference type="EMBL" id="VDI06603.1"/>
    </source>
</evidence>
<feature type="compositionally biased region" description="Basic and acidic residues" evidence="1">
    <location>
        <begin position="578"/>
        <end position="607"/>
    </location>
</feature>
<feature type="region of interest" description="Disordered" evidence="1">
    <location>
        <begin position="287"/>
        <end position="662"/>
    </location>
</feature>
<evidence type="ECO:0000313" key="5">
    <source>
        <dbReference type="Proteomes" id="UP000596742"/>
    </source>
</evidence>
<dbReference type="OrthoDB" id="6124415at2759"/>
<name>A0A8B6CJQ2_MYTGA</name>
<dbReference type="EMBL" id="UYJE01001948">
    <property type="protein sequence ID" value="VDI06603.1"/>
    <property type="molecule type" value="Genomic_DNA"/>
</dbReference>
<comment type="caution">
    <text evidence="4">The sequence shown here is derived from an EMBL/GenBank/DDBJ whole genome shotgun (WGS) entry which is preliminary data.</text>
</comment>
<feature type="chain" id="PRO_5032925300" description="CUB domain-containing protein" evidence="3">
    <location>
        <begin position="22"/>
        <end position="662"/>
    </location>
</feature>
<proteinExistence type="predicted"/>
<keyword evidence="2" id="KW-0472">Membrane</keyword>
<feature type="signal peptide" evidence="3">
    <location>
        <begin position="1"/>
        <end position="21"/>
    </location>
</feature>
<feature type="compositionally biased region" description="Basic and acidic residues" evidence="1">
    <location>
        <begin position="360"/>
        <end position="494"/>
    </location>
</feature>
<organism evidence="4 5">
    <name type="scientific">Mytilus galloprovincialis</name>
    <name type="common">Mediterranean mussel</name>
    <dbReference type="NCBI Taxonomy" id="29158"/>
    <lineage>
        <taxon>Eukaryota</taxon>
        <taxon>Metazoa</taxon>
        <taxon>Spiralia</taxon>
        <taxon>Lophotrochozoa</taxon>
        <taxon>Mollusca</taxon>
        <taxon>Bivalvia</taxon>
        <taxon>Autobranchia</taxon>
        <taxon>Pteriomorphia</taxon>
        <taxon>Mytilida</taxon>
        <taxon>Mytiloidea</taxon>
        <taxon>Mytilidae</taxon>
        <taxon>Mytilinae</taxon>
        <taxon>Mytilus</taxon>
    </lineage>
</organism>
<feature type="compositionally biased region" description="Basic and acidic residues" evidence="1">
    <location>
        <begin position="618"/>
        <end position="648"/>
    </location>
</feature>
<feature type="compositionally biased region" description="Polar residues" evidence="1">
    <location>
        <begin position="313"/>
        <end position="325"/>
    </location>
</feature>
<reference evidence="4" key="1">
    <citation type="submission" date="2018-11" db="EMBL/GenBank/DDBJ databases">
        <authorList>
            <person name="Alioto T."/>
            <person name="Alioto T."/>
        </authorList>
    </citation>
    <scope>NUCLEOTIDE SEQUENCE</scope>
</reference>
<sequence>MKTMCNTYLYLLYLFISSVTCYDVTNSIDFEGNGCNTQLMIGDNTIAEVIATPQAGVLPDSSKCEAKFQAIPADRKLKIYIKDFFMGPGACGHKLKIYDGVEFVSQDPKWEFSCNTEIQDVYTSSTNLVIIAFTKPSVDTSQLYRFKIHLTTDREKPYLFFEALNKPDIALNLPDIILQHRKRRETVNQPSYTAPLTGGAGGGGGEGGITSGAIAGIAVGGVVGVVIIIAICIYLLWKFMRQAEEKKRYVAEPPPAISVISAPPLSNCGIAPGSSRRSFRSQSHVAFSTVSKKSDPSDSISKSRSQKSFDNHGFSQDGTSVSSSHTRTENSKDGEGASNTNYKSEYKEDLKMNHNLRRSTGKDKKEEKINYPDVVDSARKSEKNRPTKNYDDDDFRNTKSRSDSVRRSEKEKEKSRHRSDSTKRGDFREQSESAGRDKERGMYRLHKHRDDNDCSSDERDRERFYERDERPQKHEKNQNDRHLKYRQSDKHKTESVNTDDSGNTYISSVSDRYHERNNRRSRQTDKQETRRYPNDRKYRDDRQNEHRHRDERYDDRRYGDDRNYRDRYSEKSSSQRQGRVDMQSRKNHDFEEREFDRRRSRREESGRQRSHSSSHQGKYSDHDRYRDRDQTSHFEDERNSGLRRRESSRSQSGRHRSRSSYR</sequence>
<feature type="compositionally biased region" description="Basic and acidic residues" evidence="1">
    <location>
        <begin position="511"/>
        <end position="570"/>
    </location>
</feature>
<evidence type="ECO:0000256" key="1">
    <source>
        <dbReference type="SAM" id="MobiDB-lite"/>
    </source>
</evidence>
<evidence type="ECO:0008006" key="6">
    <source>
        <dbReference type="Google" id="ProtNLM"/>
    </source>
</evidence>
<dbReference type="AlphaFoldDB" id="A0A8B6CJQ2"/>